<reference evidence="3 5" key="2">
    <citation type="submission" date="2020-07" db="EMBL/GenBank/DDBJ databases">
        <title>Sequencing the genomes of 1000 actinobacteria strains.</title>
        <authorList>
            <person name="Klenk H.-P."/>
        </authorList>
    </citation>
    <scope>NUCLEOTIDE SEQUENCE [LARGE SCALE GENOMIC DNA]</scope>
    <source>
        <strain evidence="3 5">DSM 10309</strain>
    </source>
</reference>
<evidence type="ECO:0000313" key="3">
    <source>
        <dbReference type="EMBL" id="MBA8812612.1"/>
    </source>
</evidence>
<dbReference type="AlphaFoldDB" id="A0A7W3JGS6"/>
<dbReference type="InterPro" id="IPR008497">
    <property type="entry name" value="DUF779"/>
</dbReference>
<dbReference type="Pfam" id="PF05610">
    <property type="entry name" value="DUF779"/>
    <property type="match status" value="1"/>
</dbReference>
<evidence type="ECO:0000313" key="5">
    <source>
        <dbReference type="Proteomes" id="UP000522688"/>
    </source>
</evidence>
<evidence type="ECO:0000256" key="1">
    <source>
        <dbReference type="SAM" id="MobiDB-lite"/>
    </source>
</evidence>
<feature type="compositionally biased region" description="Low complexity" evidence="1">
    <location>
        <begin position="16"/>
        <end position="26"/>
    </location>
</feature>
<reference evidence="2 4" key="1">
    <citation type="submission" date="2019-07" db="EMBL/GenBank/DDBJ databases">
        <title>Whole genome shotgun sequence of Frigoribacterium faeni NBRC 103066.</title>
        <authorList>
            <person name="Hosoyama A."/>
            <person name="Uohara A."/>
            <person name="Ohji S."/>
            <person name="Ichikawa N."/>
        </authorList>
    </citation>
    <scope>NUCLEOTIDE SEQUENCE [LARGE SCALE GENOMIC DNA]</scope>
    <source>
        <strain evidence="2 4">NBRC 103066</strain>
    </source>
</reference>
<dbReference type="EMBL" id="BJUV01000004">
    <property type="protein sequence ID" value="GEK82375.1"/>
    <property type="molecule type" value="Genomic_DNA"/>
</dbReference>
<comment type="caution">
    <text evidence="3">The sequence shown here is derived from an EMBL/GenBank/DDBJ whole genome shotgun (WGS) entry which is preliminary data.</text>
</comment>
<keyword evidence="4" id="KW-1185">Reference proteome</keyword>
<accession>A0A7W3JGS6</accession>
<dbReference type="EMBL" id="JACGWW010000001">
    <property type="protein sequence ID" value="MBA8812612.1"/>
    <property type="molecule type" value="Genomic_DNA"/>
</dbReference>
<name>A0A7W3JGS6_9MICO</name>
<evidence type="ECO:0000313" key="2">
    <source>
        <dbReference type="EMBL" id="GEK82375.1"/>
    </source>
</evidence>
<feature type="region of interest" description="Disordered" evidence="1">
    <location>
        <begin position="1"/>
        <end position="26"/>
    </location>
</feature>
<dbReference type="Proteomes" id="UP000321154">
    <property type="component" value="Unassembled WGS sequence"/>
</dbReference>
<dbReference type="OrthoDB" id="3725739at2"/>
<gene>
    <name evidence="3" type="ORF">FB463_000836</name>
    <name evidence="2" type="ORF">FFA01_06840</name>
</gene>
<dbReference type="RefSeq" id="WP_146853007.1">
    <property type="nucleotide sequence ID" value="NZ_BAAAHR010000002.1"/>
</dbReference>
<dbReference type="Proteomes" id="UP000522688">
    <property type="component" value="Unassembled WGS sequence"/>
</dbReference>
<proteinExistence type="predicted"/>
<protein>
    <recommendedName>
        <fullName evidence="6">UDP-glucose 4-epimerase</fullName>
    </recommendedName>
</protein>
<organism evidence="3 5">
    <name type="scientific">Frigoribacterium faeni</name>
    <dbReference type="NCBI Taxonomy" id="145483"/>
    <lineage>
        <taxon>Bacteria</taxon>
        <taxon>Bacillati</taxon>
        <taxon>Actinomycetota</taxon>
        <taxon>Actinomycetes</taxon>
        <taxon>Micrococcales</taxon>
        <taxon>Microbacteriaceae</taxon>
        <taxon>Frigoribacterium</taxon>
    </lineage>
</organism>
<sequence>MTPEQTSTRAEEARVGADAPAPASGAVAATPSRVDVTPDAAAFLVALTAQHGPLMFHQSGGCCDGSSPMCYPVGFFRVGAVDVHLGDLQVDGIDPIEVYMSRSQFEYWKYTHLTIDVVAGRGAGFSIESPEGRRFLIRSRMLDDAELAALGLVETTG</sequence>
<evidence type="ECO:0000313" key="4">
    <source>
        <dbReference type="Proteomes" id="UP000321154"/>
    </source>
</evidence>
<evidence type="ECO:0008006" key="6">
    <source>
        <dbReference type="Google" id="ProtNLM"/>
    </source>
</evidence>